<dbReference type="Proteomes" id="UP000005622">
    <property type="component" value="Unassembled WGS sequence"/>
</dbReference>
<keyword evidence="1" id="KW-0812">Transmembrane</keyword>
<evidence type="ECO:0000256" key="1">
    <source>
        <dbReference type="SAM" id="Phobius"/>
    </source>
</evidence>
<protein>
    <submittedName>
        <fullName evidence="2">Uncharacterized protein</fullName>
    </submittedName>
</protein>
<gene>
    <name evidence="2" type="ORF">NERG_02648</name>
</gene>
<sequence>MYTDTLRVCLSTPVHTLPLSGLRSPEHSSACSPARPLLLFSFFSLSLLLLSSLCLSSLFSLSSLFPNSSLFLFLFCFLDTFLPRPRALSARPALSRPAPGPVLHARCLYLCTLSVALPPGPLLFWAISLDYSGTPD</sequence>
<feature type="transmembrane region" description="Helical" evidence="1">
    <location>
        <begin position="64"/>
        <end position="82"/>
    </location>
</feature>
<feature type="transmembrane region" description="Helical" evidence="1">
    <location>
        <begin position="103"/>
        <end position="127"/>
    </location>
</feature>
<dbReference type="AlphaFoldDB" id="H8ZGC7"/>
<feature type="transmembrane region" description="Helical" evidence="1">
    <location>
        <begin position="37"/>
        <end position="58"/>
    </location>
</feature>
<dbReference type="EMBL" id="JH604651">
    <property type="protein sequence ID" value="EHY64311.1"/>
    <property type="molecule type" value="Genomic_DNA"/>
</dbReference>
<accession>H8ZGC7</accession>
<dbReference type="HOGENOM" id="CLU_1875995_0_0_1"/>
<proteinExistence type="predicted"/>
<keyword evidence="1" id="KW-1133">Transmembrane helix</keyword>
<organism evidence="2">
    <name type="scientific">Nematocida ausubeli (strain ATCC PRA-371 / ERTm2)</name>
    <name type="common">Nematode killer fungus</name>
    <dbReference type="NCBI Taxonomy" id="1913371"/>
    <lineage>
        <taxon>Eukaryota</taxon>
        <taxon>Fungi</taxon>
        <taxon>Fungi incertae sedis</taxon>
        <taxon>Microsporidia</taxon>
        <taxon>Nematocida</taxon>
    </lineage>
</organism>
<name>H8ZGC7_NEMA1</name>
<reference evidence="2" key="1">
    <citation type="submission" date="2011-03" db="EMBL/GenBank/DDBJ databases">
        <title>The Genome Sequence of Nematocida sp1 strain ERTm2.</title>
        <authorList>
            <consortium name="The Broad Institute Genome Sequencing Platform"/>
            <consortium name="The Broad Institute Genome Sequencing Center for Infectious Disease"/>
            <person name="Cuomo C."/>
            <person name="Troemel E."/>
            <person name="Young S.K."/>
            <person name="Zeng Q."/>
            <person name="Gargeya S."/>
            <person name="Fitzgerald M."/>
            <person name="Haas B."/>
            <person name="Abouelleil A."/>
            <person name="Alvarado L."/>
            <person name="Arachchi H.M."/>
            <person name="Berlin A."/>
            <person name="Brown A."/>
            <person name="Chapman S.B."/>
            <person name="Chen Z."/>
            <person name="Dunbar C."/>
            <person name="Freedman E."/>
            <person name="Gearin G."/>
            <person name="Gellesch M."/>
            <person name="Goldberg J."/>
            <person name="Griggs A."/>
            <person name="Gujja S."/>
            <person name="Heilman E.R."/>
            <person name="Heiman D."/>
            <person name="Howarth C."/>
            <person name="Larson L."/>
            <person name="Lui A."/>
            <person name="MacDonald P.J.P."/>
            <person name="Mehta T."/>
            <person name="Montmayeur A."/>
            <person name="Murphy C."/>
            <person name="Neiman D."/>
            <person name="Pearson M."/>
            <person name="Priest M."/>
            <person name="Roberts A."/>
            <person name="Saif S."/>
            <person name="Shea T."/>
            <person name="Shenoy N."/>
            <person name="Sisk P."/>
            <person name="Stolte C."/>
            <person name="Sykes S."/>
            <person name="White J."/>
            <person name="Yandava C."/>
            <person name="Wortman J."/>
            <person name="Nusbaum C."/>
            <person name="Birren B."/>
        </authorList>
    </citation>
    <scope>NUCLEOTIDE SEQUENCE</scope>
    <source>
        <strain evidence="2">ERTm2</strain>
    </source>
</reference>
<evidence type="ECO:0000313" key="2">
    <source>
        <dbReference type="EMBL" id="EHY64311.1"/>
    </source>
</evidence>
<keyword evidence="1" id="KW-0472">Membrane</keyword>